<dbReference type="EMBL" id="JAHXZN010000001">
    <property type="protein sequence ID" value="MBW6530365.1"/>
    <property type="molecule type" value="Genomic_DNA"/>
</dbReference>
<organism evidence="2 3">
    <name type="scientific">Sphingomonas citri</name>
    <dbReference type="NCBI Taxonomy" id="2862499"/>
    <lineage>
        <taxon>Bacteria</taxon>
        <taxon>Pseudomonadati</taxon>
        <taxon>Pseudomonadota</taxon>
        <taxon>Alphaproteobacteria</taxon>
        <taxon>Sphingomonadales</taxon>
        <taxon>Sphingomonadaceae</taxon>
        <taxon>Sphingomonas</taxon>
    </lineage>
</organism>
<dbReference type="InterPro" id="IPR036249">
    <property type="entry name" value="Thioredoxin-like_sf"/>
</dbReference>
<protein>
    <submittedName>
        <fullName evidence="2">Redoxin domain-containing protein</fullName>
    </submittedName>
</protein>
<keyword evidence="3" id="KW-1185">Reference proteome</keyword>
<dbReference type="Proteomes" id="UP000759103">
    <property type="component" value="Unassembled WGS sequence"/>
</dbReference>
<name>A0ABS7BL99_9SPHN</name>
<dbReference type="InterPro" id="IPR000866">
    <property type="entry name" value="AhpC/TSA"/>
</dbReference>
<accession>A0ABS7BL99</accession>
<reference evidence="2 3" key="1">
    <citation type="submission" date="2021-07" db="EMBL/GenBank/DDBJ databases">
        <title>Sphingomonas sp.</title>
        <authorList>
            <person name="Feng G."/>
            <person name="Li J."/>
            <person name="Pan M."/>
        </authorList>
    </citation>
    <scope>NUCLEOTIDE SEQUENCE [LARGE SCALE GENOMIC DNA]</scope>
    <source>
        <strain evidence="2 3">RRHST34</strain>
    </source>
</reference>
<evidence type="ECO:0000313" key="3">
    <source>
        <dbReference type="Proteomes" id="UP000759103"/>
    </source>
</evidence>
<sequence length="215" mass="23045">MTTLRARFRALEEARERDWPRARLEHNRAERRALLDASDPGRMVTRGDRLPDAPLLDSRGGALTLAQAVGAGPAILIFFRFATCPADALALPHYDRAFAAAGVPVVALSPQLPERLDAIRVAHALQLRVVSDPGGALAEQLGLNFTPIDTPEPPPAGWIGEVTGTGTWKLPRTSVLIVDGELTARYVAISPDWLDRVEAEDVLAALAAPARADAA</sequence>
<dbReference type="SUPFAM" id="SSF52833">
    <property type="entry name" value="Thioredoxin-like"/>
    <property type="match status" value="1"/>
</dbReference>
<feature type="domain" description="Alkyl hydroperoxide reductase subunit C/ Thiol specific antioxidant" evidence="1">
    <location>
        <begin position="47"/>
        <end position="160"/>
    </location>
</feature>
<proteinExistence type="predicted"/>
<evidence type="ECO:0000313" key="2">
    <source>
        <dbReference type="EMBL" id="MBW6530365.1"/>
    </source>
</evidence>
<dbReference type="Gene3D" id="3.40.30.10">
    <property type="entry name" value="Glutaredoxin"/>
    <property type="match status" value="1"/>
</dbReference>
<evidence type="ECO:0000259" key="1">
    <source>
        <dbReference type="Pfam" id="PF00578"/>
    </source>
</evidence>
<dbReference type="Pfam" id="PF00578">
    <property type="entry name" value="AhpC-TSA"/>
    <property type="match status" value="1"/>
</dbReference>
<gene>
    <name evidence="2" type="ORF">KZ820_06425</name>
</gene>
<comment type="caution">
    <text evidence="2">The sequence shown here is derived from an EMBL/GenBank/DDBJ whole genome shotgun (WGS) entry which is preliminary data.</text>
</comment>
<dbReference type="RefSeq" id="WP_219747734.1">
    <property type="nucleotide sequence ID" value="NZ_JAHXZN010000001.1"/>
</dbReference>